<dbReference type="AlphaFoldDB" id="A0A0N9I8E1"/>
<dbReference type="Proteomes" id="UP000063699">
    <property type="component" value="Chromosome"/>
</dbReference>
<dbReference type="RefSeq" id="WP_054294399.1">
    <property type="nucleotide sequence ID" value="NZ_CP012752.1"/>
</dbReference>
<protein>
    <submittedName>
        <fullName evidence="1">Uncharacterized protein</fullName>
    </submittedName>
</protein>
<keyword evidence="2" id="KW-1185">Reference proteome</keyword>
<dbReference type="OrthoDB" id="3680499at2"/>
<gene>
    <name evidence="1" type="ORF">AOZ06_41615</name>
</gene>
<dbReference type="EMBL" id="CP012752">
    <property type="protein sequence ID" value="ALG12506.1"/>
    <property type="molecule type" value="Genomic_DNA"/>
</dbReference>
<reference evidence="1 2" key="1">
    <citation type="submission" date="2015-07" db="EMBL/GenBank/DDBJ databases">
        <title>Genome sequencing of Kibdelosporangium phytohabitans.</title>
        <authorList>
            <person name="Qin S."/>
            <person name="Xing K."/>
        </authorList>
    </citation>
    <scope>NUCLEOTIDE SEQUENCE [LARGE SCALE GENOMIC DNA]</scope>
    <source>
        <strain evidence="1 2">KLBMP1111</strain>
    </source>
</reference>
<name>A0A0N9I8E1_9PSEU</name>
<evidence type="ECO:0000313" key="1">
    <source>
        <dbReference type="EMBL" id="ALG12506.1"/>
    </source>
</evidence>
<organism evidence="1 2">
    <name type="scientific">Kibdelosporangium phytohabitans</name>
    <dbReference type="NCBI Taxonomy" id="860235"/>
    <lineage>
        <taxon>Bacteria</taxon>
        <taxon>Bacillati</taxon>
        <taxon>Actinomycetota</taxon>
        <taxon>Actinomycetes</taxon>
        <taxon>Pseudonocardiales</taxon>
        <taxon>Pseudonocardiaceae</taxon>
        <taxon>Kibdelosporangium</taxon>
    </lineage>
</organism>
<sequence length="192" mass="21391">MDQHIPVLPPLLRHVQKFAGTYVGTDSKPHGRTYCEYGLACFSSDDLVTIVSDGLRHVEADVPFGEELACTLRRSQIGHARALIRYGCDYVTETRRGLEFGQVLDNVEECFEDSGIVAVLASSHPRFVSDFNYLPTFPGAALTSENVEFQIITLIPLTRAEVGCAVQDADTLYDHWDIVRPDLFDITRPSTL</sequence>
<dbReference type="STRING" id="860235.AOZ06_41615"/>
<accession>A0A0N9I8E1</accession>
<dbReference type="KEGG" id="kphy:AOZ06_41615"/>
<proteinExistence type="predicted"/>
<evidence type="ECO:0000313" key="2">
    <source>
        <dbReference type="Proteomes" id="UP000063699"/>
    </source>
</evidence>